<sequence length="125" mass="13366">MKKILFFMFIALTFTLMSCGDDDYTVDAAYEKAEITNVTLYGRNEAVMSDKTQIDSEAGAITVSLKADADITDLKMVATISAGATLTPGMAVGFQDYSSPRTYTVTSPGGTVVKQWTITVAPATN</sequence>
<gene>
    <name evidence="2" type="ORF">HMPREF9446_01607</name>
</gene>
<evidence type="ECO:0000313" key="2">
    <source>
        <dbReference type="EMBL" id="EGF57528.1"/>
    </source>
</evidence>
<reference evidence="2 3" key="1">
    <citation type="submission" date="2011-02" db="EMBL/GenBank/DDBJ databases">
        <authorList>
            <person name="Weinstock G."/>
            <person name="Sodergren E."/>
            <person name="Clifton S."/>
            <person name="Fulton L."/>
            <person name="Fulton B."/>
            <person name="Courtney L."/>
            <person name="Fronick C."/>
            <person name="Harrison M."/>
            <person name="Strong C."/>
            <person name="Farmer C."/>
            <person name="Delahaunty K."/>
            <person name="Markovic C."/>
            <person name="Hall O."/>
            <person name="Minx P."/>
            <person name="Tomlinson C."/>
            <person name="Mitreva M."/>
            <person name="Hou S."/>
            <person name="Chen J."/>
            <person name="Wollam A."/>
            <person name="Pepin K.H."/>
            <person name="Johnson M."/>
            <person name="Bhonagiri V."/>
            <person name="Zhang X."/>
            <person name="Suruliraj S."/>
            <person name="Warren W."/>
            <person name="Chinwalla A."/>
            <person name="Mardis E.R."/>
            <person name="Wilson R.K."/>
        </authorList>
    </citation>
    <scope>NUCLEOTIDE SEQUENCE [LARGE SCALE GENOMIC DNA]</scope>
    <source>
        <strain evidence="2 3">YIT 12057</strain>
    </source>
</reference>
<dbReference type="Proteomes" id="UP000003416">
    <property type="component" value="Unassembled WGS sequence"/>
</dbReference>
<comment type="caution">
    <text evidence="2">The sequence shown here is derived from an EMBL/GenBank/DDBJ whole genome shotgun (WGS) entry which is preliminary data.</text>
</comment>
<dbReference type="AlphaFoldDB" id="F3PS74"/>
<dbReference type="eggNOG" id="ENOG50348YZ">
    <property type="taxonomic scope" value="Bacteria"/>
</dbReference>
<protein>
    <submittedName>
        <fullName evidence="2">Conserved domain protein</fullName>
    </submittedName>
</protein>
<dbReference type="HOGENOM" id="CLU_1988156_0_0_10"/>
<feature type="chain" id="PRO_5003300224" evidence="1">
    <location>
        <begin position="19"/>
        <end position="125"/>
    </location>
</feature>
<feature type="signal peptide" evidence="1">
    <location>
        <begin position="1"/>
        <end position="18"/>
    </location>
</feature>
<proteinExistence type="predicted"/>
<dbReference type="STRING" id="763034.HMPREF9446_01607"/>
<evidence type="ECO:0000313" key="3">
    <source>
        <dbReference type="Proteomes" id="UP000003416"/>
    </source>
</evidence>
<dbReference type="PROSITE" id="PS51257">
    <property type="entry name" value="PROKAR_LIPOPROTEIN"/>
    <property type="match status" value="1"/>
</dbReference>
<name>F3PS74_9BACE</name>
<evidence type="ECO:0000256" key="1">
    <source>
        <dbReference type="SAM" id="SignalP"/>
    </source>
</evidence>
<keyword evidence="1" id="KW-0732">Signal</keyword>
<dbReference type="EMBL" id="AFBN01000028">
    <property type="protein sequence ID" value="EGF57528.1"/>
    <property type="molecule type" value="Genomic_DNA"/>
</dbReference>
<keyword evidence="3" id="KW-1185">Reference proteome</keyword>
<accession>F3PS74</accession>
<dbReference type="Gene3D" id="2.60.40.2340">
    <property type="match status" value="1"/>
</dbReference>
<organism evidence="2 3">
    <name type="scientific">Bacteroides fluxus YIT 12057</name>
    <dbReference type="NCBI Taxonomy" id="763034"/>
    <lineage>
        <taxon>Bacteria</taxon>
        <taxon>Pseudomonadati</taxon>
        <taxon>Bacteroidota</taxon>
        <taxon>Bacteroidia</taxon>
        <taxon>Bacteroidales</taxon>
        <taxon>Bacteroidaceae</taxon>
        <taxon>Bacteroides</taxon>
    </lineage>
</organism>